<reference evidence="3" key="1">
    <citation type="submission" date="2025-08" db="UniProtKB">
        <authorList>
            <consortium name="Ensembl"/>
        </authorList>
    </citation>
    <scope>IDENTIFICATION</scope>
</reference>
<proteinExistence type="predicted"/>
<dbReference type="Proteomes" id="UP000694388">
    <property type="component" value="Unplaced"/>
</dbReference>
<dbReference type="AlphaFoldDB" id="A0A8C4N6J9"/>
<dbReference type="GO" id="GO:0031410">
    <property type="term" value="C:cytoplasmic vesicle"/>
    <property type="evidence" value="ECO:0007669"/>
    <property type="project" value="TreeGrafter"/>
</dbReference>
<evidence type="ECO:0000313" key="4">
    <source>
        <dbReference type="Proteomes" id="UP000694388"/>
    </source>
</evidence>
<feature type="transmembrane region" description="Helical" evidence="2">
    <location>
        <begin position="89"/>
        <end position="111"/>
    </location>
</feature>
<dbReference type="Ensembl" id="ENSEBUT00000002433.1">
    <property type="protein sequence ID" value="ENSEBUP00000002087.1"/>
    <property type="gene ID" value="ENSEBUG00000001653.1"/>
</dbReference>
<keyword evidence="2" id="KW-0472">Membrane</keyword>
<feature type="region of interest" description="Disordered" evidence="1">
    <location>
        <begin position="251"/>
        <end position="346"/>
    </location>
</feature>
<feature type="compositionally biased region" description="Basic and acidic residues" evidence="1">
    <location>
        <begin position="422"/>
        <end position="433"/>
    </location>
</feature>
<name>A0A8C4N6J9_EPTBU</name>
<keyword evidence="2" id="KW-0812">Transmembrane</keyword>
<dbReference type="GO" id="GO:0005886">
    <property type="term" value="C:plasma membrane"/>
    <property type="evidence" value="ECO:0007669"/>
    <property type="project" value="TreeGrafter"/>
</dbReference>
<feature type="transmembrane region" description="Helical" evidence="2">
    <location>
        <begin position="43"/>
        <end position="68"/>
    </location>
</feature>
<keyword evidence="2" id="KW-1133">Transmembrane helix</keyword>
<dbReference type="GO" id="GO:0005783">
    <property type="term" value="C:endoplasmic reticulum"/>
    <property type="evidence" value="ECO:0007669"/>
    <property type="project" value="TreeGrafter"/>
</dbReference>
<dbReference type="InterPro" id="IPR033280">
    <property type="entry name" value="Membrane_MLC1"/>
</dbReference>
<feature type="region of interest" description="Disordered" evidence="1">
    <location>
        <begin position="131"/>
        <end position="155"/>
    </location>
</feature>
<feature type="compositionally biased region" description="Polar residues" evidence="1">
    <location>
        <begin position="406"/>
        <end position="418"/>
    </location>
</feature>
<feature type="compositionally biased region" description="Polar residues" evidence="1">
    <location>
        <begin position="381"/>
        <end position="398"/>
    </location>
</feature>
<evidence type="ECO:0000313" key="3">
    <source>
        <dbReference type="Ensembl" id="ENSEBUP00000002087.1"/>
    </source>
</evidence>
<evidence type="ECO:0000256" key="2">
    <source>
        <dbReference type="SAM" id="Phobius"/>
    </source>
</evidence>
<dbReference type="PANTHER" id="PTHR17597:SF0">
    <property type="entry name" value="MEMBRANE PROTEIN MLC1"/>
    <property type="match status" value="1"/>
</dbReference>
<dbReference type="GO" id="GO:0047484">
    <property type="term" value="P:regulation of response to osmotic stress"/>
    <property type="evidence" value="ECO:0007669"/>
    <property type="project" value="TreeGrafter"/>
</dbReference>
<evidence type="ECO:0000256" key="1">
    <source>
        <dbReference type="SAM" id="MobiDB-lite"/>
    </source>
</evidence>
<feature type="region of interest" description="Disordered" evidence="1">
    <location>
        <begin position="381"/>
        <end position="433"/>
    </location>
</feature>
<protein>
    <submittedName>
        <fullName evidence="3">Uncharacterized protein</fullName>
    </submittedName>
</protein>
<sequence length="433" mass="46816">MAALTLQPWSSNSVALQSCLWALIASFPAAVIGHVVADYPSQILVEALGALSGLSSPVTAAASGYLAMSTERLLHGLSHSTAPMNVFDLLLSMLMLAFFVNSILTLIMLFLCANHKKNILLFSLRQQQPDASPYSHAHSPPTQTKTRGPQDHSQRADLPTMVLARGEPGSTTPLCKGSPVPTTPLSHHPMLVFQHETLESGSESSLPGCSDMPTVPMSVPSQQHYPLPTPTTIHKASALHRHAVLVPMLQGSEPESPLSTQGHKVSQRGRQQGKLSPSTPKSPDSQTPLFTESLQSSDSMDITHQSKCTSTGSGTSPALRHKSYSVLPFGNGKRMPSPKSRVKGKQAPSLVPFVPLPSPVYPKHVLSPTITKPVLFRSTAPRSLNRSQNLSQPSSPFSTDERSTEFFPTTSRSQSPISQDMKFQKIRERFSEN</sequence>
<reference evidence="3" key="2">
    <citation type="submission" date="2025-09" db="UniProtKB">
        <authorList>
            <consortium name="Ensembl"/>
        </authorList>
    </citation>
    <scope>IDENTIFICATION</scope>
</reference>
<accession>A0A8C4N6J9</accession>
<keyword evidence="4" id="KW-1185">Reference proteome</keyword>
<organism evidence="3 4">
    <name type="scientific">Eptatretus burgeri</name>
    <name type="common">Inshore hagfish</name>
    <dbReference type="NCBI Taxonomy" id="7764"/>
    <lineage>
        <taxon>Eukaryota</taxon>
        <taxon>Metazoa</taxon>
        <taxon>Chordata</taxon>
        <taxon>Craniata</taxon>
        <taxon>Vertebrata</taxon>
        <taxon>Cyclostomata</taxon>
        <taxon>Myxini</taxon>
        <taxon>Myxiniformes</taxon>
        <taxon>Myxinidae</taxon>
        <taxon>Eptatretinae</taxon>
        <taxon>Eptatretus</taxon>
    </lineage>
</organism>
<feature type="compositionally biased region" description="Polar residues" evidence="1">
    <location>
        <begin position="257"/>
        <end position="316"/>
    </location>
</feature>
<dbReference type="PANTHER" id="PTHR17597">
    <property type="entry name" value="MEMBRANE PROTEIN MLC1"/>
    <property type="match status" value="1"/>
</dbReference>